<evidence type="ECO:0000313" key="3">
    <source>
        <dbReference type="EMBL" id="KAL1877369.1"/>
    </source>
</evidence>
<sequence length="503" mass="54499">MDSSHDHCSPPAESVRLPSAIGFEASEASPRSPLKPDPPKKRRLTAARKEQNRLAQRAYRQRQRELRRNASRGVSGGPTTLRRLEARPCSCQLHVVPSSARERVKNLDAATPEAAPSGVARRYTGLGPQLHPCGDQEELLQEAQLPFDSASPLMVPNMQREGTPKTVESRGIASTKSSHPHGTVQDKDAEAAVQVVAPWTLAGGAFQPQILQVAMPEIPQASEAEGTHVLDTITSHSALALLNSTGHGEAGSDDLHPPAGSTPPGSDLTARTTSQPSSLSPDPSSLDNHLSSSDPVGDVIRYLLGDPCANTLQPTEMTTLSAVLHNALCLGFDLSTLLNCAESCVSPFYRLATPGSDPRALLAEVTDPSTPAHLRPTLAQVLIPHHASLDLLPLPTLRERAIMLSAAMPQQFDLWELKLDVYVRGALVCWRGGRGGGTGGFQPWDMRSWEAAPWFLRKWRLVIDGEEGEFGRQSLWWRGIRSLRASRGGRMCDELLHDVDMRG</sequence>
<protein>
    <recommendedName>
        <fullName evidence="2">BZIP domain-containing protein</fullName>
    </recommendedName>
</protein>
<dbReference type="PANTHER" id="PTHR38116:SF8">
    <property type="entry name" value="BZIP DOMAIN-CONTAINING PROTEIN"/>
    <property type="match status" value="1"/>
</dbReference>
<feature type="region of interest" description="Disordered" evidence="1">
    <location>
        <begin position="1"/>
        <end position="81"/>
    </location>
</feature>
<dbReference type="PANTHER" id="PTHR38116">
    <property type="entry name" value="CHROMOSOME 7, WHOLE GENOME SHOTGUN SEQUENCE"/>
    <property type="match status" value="1"/>
</dbReference>
<name>A0ABR3XP38_9PEZI</name>
<reference evidence="3 4" key="1">
    <citation type="journal article" date="2024" name="Commun. Biol.">
        <title>Comparative genomic analysis of thermophilic fungi reveals convergent evolutionary adaptations and gene losses.</title>
        <authorList>
            <person name="Steindorff A.S."/>
            <person name="Aguilar-Pontes M.V."/>
            <person name="Robinson A.J."/>
            <person name="Andreopoulos B."/>
            <person name="LaButti K."/>
            <person name="Kuo A."/>
            <person name="Mondo S."/>
            <person name="Riley R."/>
            <person name="Otillar R."/>
            <person name="Haridas S."/>
            <person name="Lipzen A."/>
            <person name="Grimwood J."/>
            <person name="Schmutz J."/>
            <person name="Clum A."/>
            <person name="Reid I.D."/>
            <person name="Moisan M.C."/>
            <person name="Butler G."/>
            <person name="Nguyen T.T.M."/>
            <person name="Dewar K."/>
            <person name="Conant G."/>
            <person name="Drula E."/>
            <person name="Henrissat B."/>
            <person name="Hansel C."/>
            <person name="Singer S."/>
            <person name="Hutchinson M.I."/>
            <person name="de Vries R.P."/>
            <person name="Natvig D.O."/>
            <person name="Powell A.J."/>
            <person name="Tsang A."/>
            <person name="Grigoriev I.V."/>
        </authorList>
    </citation>
    <scope>NUCLEOTIDE SEQUENCE [LARGE SCALE GENOMIC DNA]</scope>
    <source>
        <strain evidence="3 4">ATCC 24622</strain>
    </source>
</reference>
<evidence type="ECO:0000256" key="1">
    <source>
        <dbReference type="SAM" id="MobiDB-lite"/>
    </source>
</evidence>
<evidence type="ECO:0000313" key="4">
    <source>
        <dbReference type="Proteomes" id="UP001586593"/>
    </source>
</evidence>
<dbReference type="Pfam" id="PF11905">
    <property type="entry name" value="DUF3425"/>
    <property type="match status" value="1"/>
</dbReference>
<comment type="caution">
    <text evidence="3">The sequence shown here is derived from an EMBL/GenBank/DDBJ whole genome shotgun (WGS) entry which is preliminary data.</text>
</comment>
<evidence type="ECO:0000259" key="2">
    <source>
        <dbReference type="PROSITE" id="PS00036"/>
    </source>
</evidence>
<gene>
    <name evidence="3" type="ORF">VTK73DRAFT_8664</name>
</gene>
<proteinExistence type="predicted"/>
<dbReference type="InterPro" id="IPR004827">
    <property type="entry name" value="bZIP"/>
</dbReference>
<dbReference type="InterPro" id="IPR021833">
    <property type="entry name" value="DUF3425"/>
</dbReference>
<dbReference type="CDD" id="cd14688">
    <property type="entry name" value="bZIP_YAP"/>
    <property type="match status" value="1"/>
</dbReference>
<feature type="compositionally biased region" description="Low complexity" evidence="1">
    <location>
        <begin position="274"/>
        <end position="291"/>
    </location>
</feature>
<dbReference type="Proteomes" id="UP001586593">
    <property type="component" value="Unassembled WGS sequence"/>
</dbReference>
<dbReference type="PROSITE" id="PS00036">
    <property type="entry name" value="BZIP_BASIC"/>
    <property type="match status" value="1"/>
</dbReference>
<organism evidence="3 4">
    <name type="scientific">Phialemonium thermophilum</name>
    <dbReference type="NCBI Taxonomy" id="223376"/>
    <lineage>
        <taxon>Eukaryota</taxon>
        <taxon>Fungi</taxon>
        <taxon>Dikarya</taxon>
        <taxon>Ascomycota</taxon>
        <taxon>Pezizomycotina</taxon>
        <taxon>Sordariomycetes</taxon>
        <taxon>Sordariomycetidae</taxon>
        <taxon>Cephalothecales</taxon>
        <taxon>Cephalothecaceae</taxon>
        <taxon>Phialemonium</taxon>
    </lineage>
</organism>
<accession>A0ABR3XP38</accession>
<dbReference type="EMBL" id="JAZHXJ010000065">
    <property type="protein sequence ID" value="KAL1877369.1"/>
    <property type="molecule type" value="Genomic_DNA"/>
</dbReference>
<keyword evidence="4" id="KW-1185">Reference proteome</keyword>
<feature type="domain" description="BZIP" evidence="2">
    <location>
        <begin position="48"/>
        <end position="62"/>
    </location>
</feature>
<feature type="region of interest" description="Disordered" evidence="1">
    <location>
        <begin position="244"/>
        <end position="291"/>
    </location>
</feature>